<dbReference type="PANTHER" id="PTHR47737">
    <property type="entry name" value="GLYCINE BETAINE/PROLINE BETAINE TRANSPORT SYSTEM PERMEASE PROTEIN PROW"/>
    <property type="match status" value="1"/>
</dbReference>
<dbReference type="Proteomes" id="UP000005150">
    <property type="component" value="Unassembled WGS sequence"/>
</dbReference>
<keyword evidence="2" id="KW-0813">Transport</keyword>
<accession>I8YBH0</accession>
<dbReference type="InterPro" id="IPR007210">
    <property type="entry name" value="ABC_Gly_betaine_transp_sub-bd"/>
</dbReference>
<dbReference type="GO" id="GO:0043190">
    <property type="term" value="C:ATP-binding cassette (ABC) transporter complex"/>
    <property type="evidence" value="ECO:0007669"/>
    <property type="project" value="InterPro"/>
</dbReference>
<dbReference type="PATRIC" id="fig|997887.3.peg.3560"/>
<dbReference type="Pfam" id="PF04069">
    <property type="entry name" value="OpuAC"/>
    <property type="match status" value="1"/>
</dbReference>
<evidence type="ECO:0000256" key="1">
    <source>
        <dbReference type="ARBA" id="ARBA00004236"/>
    </source>
</evidence>
<dbReference type="PANTHER" id="PTHR47737:SF1">
    <property type="entry name" value="GLYCINE BETAINE_PROLINE BETAINE TRANSPORT SYSTEM PERMEASE PROTEIN PROW"/>
    <property type="match status" value="1"/>
</dbReference>
<comment type="subcellular location">
    <subcellularLocation>
        <location evidence="1">Cell membrane</location>
    </subcellularLocation>
</comment>
<dbReference type="HOGENOM" id="CLU_008673_1_0_10"/>
<sequence length="286" mass="32484">MNNKIRIITIVLFAVFLFISCGGGGENKKIKIAYANWSEGIAMTYMVRTILQEQGYDVELLNADLAPIFTSLSRKKADVFMDVWLPVTMNDYIAQYGDKLEIIGEVYDEARIGLVVPEYVTVNSIDELNAQKDRFGSKIIGIDAGAGIMRATDSAIENYGLDYKLMTSSGPAMTASLKKAIDRNEWIVVTGWTPHWMFDRFKLKILEDPKKAYGAAEKIYTVAWRGFSEKNPFVARFFKNIRLTDEEISSLMTAMEETEKTEKEAARQWVSEHRELVDSWIPVQSQ</sequence>
<dbReference type="SUPFAM" id="SSF53850">
    <property type="entry name" value="Periplasmic binding protein-like II"/>
    <property type="match status" value="1"/>
</dbReference>
<dbReference type="EMBL" id="AGXV01000039">
    <property type="protein sequence ID" value="EIY59692.1"/>
    <property type="molecule type" value="Genomic_DNA"/>
</dbReference>
<dbReference type="CDD" id="cd13639">
    <property type="entry name" value="PBP2_OpuAC_like"/>
    <property type="match status" value="1"/>
</dbReference>
<dbReference type="PROSITE" id="PS51257">
    <property type="entry name" value="PROKAR_LIPOPROTEIN"/>
    <property type="match status" value="1"/>
</dbReference>
<name>I8YBH0_9BACE</name>
<reference evidence="6 7" key="1">
    <citation type="submission" date="2012-02" db="EMBL/GenBank/DDBJ databases">
        <title>The Genome Sequence of Bacteroides salyersiae CL02T12C01.</title>
        <authorList>
            <consortium name="The Broad Institute Genome Sequencing Platform"/>
            <person name="Earl A."/>
            <person name="Ward D."/>
            <person name="Feldgarden M."/>
            <person name="Gevers D."/>
            <person name="Zitomersky N.L."/>
            <person name="Coyne M.J."/>
            <person name="Comstock L.E."/>
            <person name="Young S.K."/>
            <person name="Zeng Q."/>
            <person name="Gargeya S."/>
            <person name="Fitzgerald M."/>
            <person name="Haas B."/>
            <person name="Abouelleil A."/>
            <person name="Alvarado L."/>
            <person name="Arachchi H.M."/>
            <person name="Berlin A."/>
            <person name="Chapman S.B."/>
            <person name="Gearin G."/>
            <person name="Goldberg J."/>
            <person name="Griggs A."/>
            <person name="Gujja S."/>
            <person name="Hansen M."/>
            <person name="Heiman D."/>
            <person name="Howarth C."/>
            <person name="Larimer J."/>
            <person name="Lui A."/>
            <person name="MacDonald P.J.P."/>
            <person name="McCowen C."/>
            <person name="Montmayeur A."/>
            <person name="Murphy C."/>
            <person name="Neiman D."/>
            <person name="Pearson M."/>
            <person name="Priest M."/>
            <person name="Roberts A."/>
            <person name="Saif S."/>
            <person name="Shea T."/>
            <person name="Sisk P."/>
            <person name="Stolte C."/>
            <person name="Sykes S."/>
            <person name="Wortman J."/>
            <person name="Nusbaum C."/>
            <person name="Birren B."/>
        </authorList>
    </citation>
    <scope>NUCLEOTIDE SEQUENCE [LARGE SCALE GENOMIC DNA]</scope>
    <source>
        <strain evidence="6 7">CL02T12C01</strain>
    </source>
</reference>
<dbReference type="Gene3D" id="3.40.190.10">
    <property type="entry name" value="Periplasmic binding protein-like II"/>
    <property type="match status" value="1"/>
</dbReference>
<proteinExistence type="predicted"/>
<dbReference type="GO" id="GO:0031460">
    <property type="term" value="P:glycine betaine transport"/>
    <property type="evidence" value="ECO:0007669"/>
    <property type="project" value="TreeGrafter"/>
</dbReference>
<evidence type="ECO:0000256" key="3">
    <source>
        <dbReference type="ARBA" id="ARBA00022475"/>
    </source>
</evidence>
<keyword evidence="7" id="KW-1185">Reference proteome</keyword>
<comment type="caution">
    <text evidence="6">The sequence shown here is derived from an EMBL/GenBank/DDBJ whole genome shotgun (WGS) entry which is preliminary data.</text>
</comment>
<dbReference type="Gene3D" id="3.40.190.100">
    <property type="entry name" value="Glycine betaine-binding periplasmic protein, domain 2"/>
    <property type="match status" value="1"/>
</dbReference>
<dbReference type="OrthoDB" id="9787902at2"/>
<dbReference type="GO" id="GO:0015226">
    <property type="term" value="F:carnitine transmembrane transporter activity"/>
    <property type="evidence" value="ECO:0007669"/>
    <property type="project" value="TreeGrafter"/>
</dbReference>
<dbReference type="GO" id="GO:0015871">
    <property type="term" value="P:choline transport"/>
    <property type="evidence" value="ECO:0007669"/>
    <property type="project" value="TreeGrafter"/>
</dbReference>
<protein>
    <recommendedName>
        <fullName evidence="5">ABC-type glycine betaine transport system substrate-binding domain-containing protein</fullName>
    </recommendedName>
</protein>
<evidence type="ECO:0000256" key="4">
    <source>
        <dbReference type="ARBA" id="ARBA00023136"/>
    </source>
</evidence>
<keyword evidence="4" id="KW-0472">Membrane</keyword>
<dbReference type="GeneID" id="93118166"/>
<evidence type="ECO:0000313" key="6">
    <source>
        <dbReference type="EMBL" id="EIY59692.1"/>
    </source>
</evidence>
<gene>
    <name evidence="6" type="ORF">HMPREF1071_03432</name>
</gene>
<organism evidence="6 7">
    <name type="scientific">Bacteroides salyersiae CL02T12C01</name>
    <dbReference type="NCBI Taxonomy" id="997887"/>
    <lineage>
        <taxon>Bacteria</taxon>
        <taxon>Pseudomonadati</taxon>
        <taxon>Bacteroidota</taxon>
        <taxon>Bacteroidia</taxon>
        <taxon>Bacteroidales</taxon>
        <taxon>Bacteroidaceae</taxon>
        <taxon>Bacteroides</taxon>
    </lineage>
</organism>
<evidence type="ECO:0000313" key="7">
    <source>
        <dbReference type="Proteomes" id="UP000005150"/>
    </source>
</evidence>
<dbReference type="RefSeq" id="WP_005929661.1">
    <property type="nucleotide sequence ID" value="NZ_JH724309.1"/>
</dbReference>
<keyword evidence="3" id="KW-1003">Cell membrane</keyword>
<dbReference type="AlphaFoldDB" id="I8YBH0"/>
<feature type="domain" description="ABC-type glycine betaine transport system substrate-binding" evidence="5">
    <location>
        <begin position="28"/>
        <end position="272"/>
    </location>
</feature>
<dbReference type="GO" id="GO:0005275">
    <property type="term" value="F:amine transmembrane transporter activity"/>
    <property type="evidence" value="ECO:0007669"/>
    <property type="project" value="TreeGrafter"/>
</dbReference>
<evidence type="ECO:0000256" key="2">
    <source>
        <dbReference type="ARBA" id="ARBA00022448"/>
    </source>
</evidence>
<evidence type="ECO:0000259" key="5">
    <source>
        <dbReference type="Pfam" id="PF04069"/>
    </source>
</evidence>